<sequence length="46" mass="5139">MSYCRTGCDGSDVYAYAYVGGGYESWGAMGCIFDDTLEDFRKTMMN</sequence>
<name>X0RHB2_9ZZZZ</name>
<reference evidence="1" key="1">
    <citation type="journal article" date="2014" name="Front. Microbiol.">
        <title>High frequency of phylogenetically diverse reductive dehalogenase-homologous genes in deep subseafloor sedimentary metagenomes.</title>
        <authorList>
            <person name="Kawai M."/>
            <person name="Futagami T."/>
            <person name="Toyoda A."/>
            <person name="Takaki Y."/>
            <person name="Nishi S."/>
            <person name="Hori S."/>
            <person name="Arai W."/>
            <person name="Tsubouchi T."/>
            <person name="Morono Y."/>
            <person name="Uchiyama I."/>
            <person name="Ito T."/>
            <person name="Fujiyama A."/>
            <person name="Inagaki F."/>
            <person name="Takami H."/>
        </authorList>
    </citation>
    <scope>NUCLEOTIDE SEQUENCE</scope>
    <source>
        <strain evidence="1">Expedition CK06-06</strain>
    </source>
</reference>
<gene>
    <name evidence="1" type="ORF">S01H1_12435</name>
</gene>
<accession>X0RHB2</accession>
<dbReference type="AlphaFoldDB" id="X0RHB2"/>
<protein>
    <submittedName>
        <fullName evidence="1">Uncharacterized protein</fullName>
    </submittedName>
</protein>
<comment type="caution">
    <text evidence="1">The sequence shown here is derived from an EMBL/GenBank/DDBJ whole genome shotgun (WGS) entry which is preliminary data.</text>
</comment>
<dbReference type="EMBL" id="BARS01006384">
    <property type="protein sequence ID" value="GAF68259.1"/>
    <property type="molecule type" value="Genomic_DNA"/>
</dbReference>
<feature type="non-terminal residue" evidence="1">
    <location>
        <position position="46"/>
    </location>
</feature>
<organism evidence="1">
    <name type="scientific">marine sediment metagenome</name>
    <dbReference type="NCBI Taxonomy" id="412755"/>
    <lineage>
        <taxon>unclassified sequences</taxon>
        <taxon>metagenomes</taxon>
        <taxon>ecological metagenomes</taxon>
    </lineage>
</organism>
<evidence type="ECO:0000313" key="1">
    <source>
        <dbReference type="EMBL" id="GAF68259.1"/>
    </source>
</evidence>
<proteinExistence type="predicted"/>